<feature type="transmembrane region" description="Helical" evidence="1">
    <location>
        <begin position="222"/>
        <end position="239"/>
    </location>
</feature>
<gene>
    <name evidence="2" type="ORF">BAU18_002652</name>
</gene>
<dbReference type="Proteomes" id="UP001429357">
    <property type="component" value="Unassembled WGS sequence"/>
</dbReference>
<name>A0ABV0F4P2_9ENTE</name>
<dbReference type="EMBL" id="MAEI02000001">
    <property type="protein sequence ID" value="MEO1783033.1"/>
    <property type="molecule type" value="Genomic_DNA"/>
</dbReference>
<feature type="transmembrane region" description="Helical" evidence="1">
    <location>
        <begin position="350"/>
        <end position="369"/>
    </location>
</feature>
<comment type="caution">
    <text evidence="2">The sequence shown here is derived from an EMBL/GenBank/DDBJ whole genome shotgun (WGS) entry which is preliminary data.</text>
</comment>
<feature type="transmembrane region" description="Helical" evidence="1">
    <location>
        <begin position="321"/>
        <end position="344"/>
    </location>
</feature>
<keyword evidence="1" id="KW-1133">Transmembrane helix</keyword>
<feature type="transmembrane region" description="Helical" evidence="1">
    <location>
        <begin position="170"/>
        <end position="201"/>
    </location>
</feature>
<feature type="transmembrane region" description="Helical" evidence="1">
    <location>
        <begin position="292"/>
        <end position="309"/>
    </location>
</feature>
<dbReference type="Pfam" id="PF14264">
    <property type="entry name" value="Glucos_trans_II"/>
    <property type="match status" value="1"/>
</dbReference>
<keyword evidence="1" id="KW-0812">Transmembrane</keyword>
<evidence type="ECO:0008006" key="4">
    <source>
        <dbReference type="Google" id="ProtNLM"/>
    </source>
</evidence>
<feature type="transmembrane region" description="Helical" evidence="1">
    <location>
        <begin position="82"/>
        <end position="105"/>
    </location>
</feature>
<proteinExistence type="predicted"/>
<organism evidence="2 3">
    <name type="scientific">Enterococcus diestrammenae</name>
    <dbReference type="NCBI Taxonomy" id="1155073"/>
    <lineage>
        <taxon>Bacteria</taxon>
        <taxon>Bacillati</taxon>
        <taxon>Bacillota</taxon>
        <taxon>Bacilli</taxon>
        <taxon>Lactobacillales</taxon>
        <taxon>Enterococcaceae</taxon>
        <taxon>Enterococcus</taxon>
    </lineage>
</organism>
<dbReference type="RefSeq" id="WP_161870373.1">
    <property type="nucleotide sequence ID" value="NZ_MAEI02000001.1"/>
</dbReference>
<accession>A0ABV0F4P2</accession>
<feature type="transmembrane region" description="Helical" evidence="1">
    <location>
        <begin position="134"/>
        <end position="158"/>
    </location>
</feature>
<feature type="transmembrane region" description="Helical" evidence="1">
    <location>
        <begin position="21"/>
        <end position="42"/>
    </location>
</feature>
<keyword evidence="1" id="KW-0472">Membrane</keyword>
<dbReference type="InterPro" id="IPR025686">
    <property type="entry name" value="Glucos_trans_II"/>
</dbReference>
<evidence type="ECO:0000256" key="1">
    <source>
        <dbReference type="SAM" id="Phobius"/>
    </source>
</evidence>
<reference evidence="2" key="1">
    <citation type="submission" date="2016-06" db="EMBL/GenBank/DDBJ databases">
        <authorList>
            <person name="Van Tyne D."/>
        </authorList>
    </citation>
    <scope>NUCLEOTIDE SEQUENCE</scope>
    <source>
        <strain evidence="2">JM9A</strain>
    </source>
</reference>
<protein>
    <recommendedName>
        <fullName evidence="4">Glucosyl transferase GtrII</fullName>
    </recommendedName>
</protein>
<keyword evidence="3" id="KW-1185">Reference proteome</keyword>
<reference evidence="2" key="2">
    <citation type="submission" date="2024-02" db="EMBL/GenBank/DDBJ databases">
        <title>The Genome Sequence of Enterococcus diestrammenae JM9A.</title>
        <authorList>
            <person name="Earl A."/>
            <person name="Manson A."/>
            <person name="Gilmore M."/>
            <person name="Sanders J."/>
            <person name="Shea T."/>
            <person name="Howe W."/>
            <person name="Livny J."/>
            <person name="Cuomo C."/>
            <person name="Neafsey D."/>
            <person name="Birren B."/>
        </authorList>
    </citation>
    <scope>NUCLEOTIDE SEQUENCE</scope>
    <source>
        <strain evidence="2">JM9A</strain>
    </source>
</reference>
<evidence type="ECO:0000313" key="3">
    <source>
        <dbReference type="Proteomes" id="UP001429357"/>
    </source>
</evidence>
<evidence type="ECO:0000313" key="2">
    <source>
        <dbReference type="EMBL" id="MEO1783033.1"/>
    </source>
</evidence>
<sequence>MKEMTERVIRFPRFIKQQKGLTVYTIILALICYGLSLGKITFGMDTNQYLSVPQDYLKHWISIGRFGQVLLKKLEGSNVANLYLANLLGILLLISSSLLLCTLFAKCLKGQVSTLQLAVIPSLFVTSPFFMTQFYFVLQIFEFMLGLFLTILAAYLLAGTAMKFPNWWQMIAATLCLSFACSIYLSFLLLFTALTASILLLQLLQFSKQQQNHALMDLIKQAVPYLLVFGFGVGLYFVGDTLVLQITKIANVDHSSNDRLWGQVSFTEALDSLIKSIGKITIAPSFWKINPVYGPQFLIGGLLSLLPLVKIKTVSFQSRLSYLICLMVLLISAVGTVIAAGTLLPPRSMAPQFPFVIALCFFLASLSVTTSKLKKGLLLLVGYFTLSQLAFTTKLLVSQQATYKEDQDRVQQLLTLAQPLVNQQHKRLSQYRLAIIGAGPARNRFVTTVPGEMIGVSLFDFGYPDASGPSRNVADLLIINGQAVQYPIPSSYNQLREKYESQTRGDGSLRVVIDSGYLVVIL</sequence>